<dbReference type="PANTHER" id="PTHR23389">
    <property type="entry name" value="CHROMOSOME TRANSMISSION FIDELITY FACTOR 18"/>
    <property type="match status" value="1"/>
</dbReference>
<dbReference type="EMBL" id="BTSY01000006">
    <property type="protein sequence ID" value="GMT31615.1"/>
    <property type="molecule type" value="Genomic_DNA"/>
</dbReference>
<dbReference type="GO" id="GO:0016887">
    <property type="term" value="F:ATP hydrolysis activity"/>
    <property type="evidence" value="ECO:0007669"/>
    <property type="project" value="InterPro"/>
</dbReference>
<feature type="compositionally biased region" description="Acidic residues" evidence="1">
    <location>
        <begin position="201"/>
        <end position="216"/>
    </location>
</feature>
<evidence type="ECO:0000313" key="4">
    <source>
        <dbReference type="Proteomes" id="UP001432322"/>
    </source>
</evidence>
<proteinExistence type="predicted"/>
<feature type="compositionally biased region" description="Basic and acidic residues" evidence="1">
    <location>
        <begin position="907"/>
        <end position="923"/>
    </location>
</feature>
<dbReference type="GO" id="GO:0005634">
    <property type="term" value="C:nucleus"/>
    <property type="evidence" value="ECO:0007669"/>
    <property type="project" value="TreeGrafter"/>
</dbReference>
<dbReference type="Gene3D" id="3.40.50.300">
    <property type="entry name" value="P-loop containing nucleotide triphosphate hydrolases"/>
    <property type="match status" value="1"/>
</dbReference>
<dbReference type="GO" id="GO:0003677">
    <property type="term" value="F:DNA binding"/>
    <property type="evidence" value="ECO:0007669"/>
    <property type="project" value="TreeGrafter"/>
</dbReference>
<feature type="compositionally biased region" description="Basic and acidic residues" evidence="1">
    <location>
        <begin position="662"/>
        <end position="671"/>
    </location>
</feature>
<feature type="region of interest" description="Disordered" evidence="1">
    <location>
        <begin position="150"/>
        <end position="612"/>
    </location>
</feature>
<evidence type="ECO:0000313" key="3">
    <source>
        <dbReference type="EMBL" id="GMT31615.1"/>
    </source>
</evidence>
<accession>A0AAV5WM01</accession>
<feature type="compositionally biased region" description="Basic and acidic residues" evidence="1">
    <location>
        <begin position="48"/>
        <end position="61"/>
    </location>
</feature>
<name>A0AAV5WM01_9BILA</name>
<feature type="domain" description="ATPase AAA-type core" evidence="2">
    <location>
        <begin position="837"/>
        <end position="941"/>
    </location>
</feature>
<feature type="compositionally biased region" description="Basic and acidic residues" evidence="1">
    <location>
        <begin position="269"/>
        <end position="280"/>
    </location>
</feature>
<evidence type="ECO:0000256" key="1">
    <source>
        <dbReference type="SAM" id="MobiDB-lite"/>
    </source>
</evidence>
<feature type="compositionally biased region" description="Low complexity" evidence="1">
    <location>
        <begin position="64"/>
        <end position="74"/>
    </location>
</feature>
<feature type="region of interest" description="Disordered" evidence="1">
    <location>
        <begin position="36"/>
        <end position="100"/>
    </location>
</feature>
<dbReference type="InterPro" id="IPR027417">
    <property type="entry name" value="P-loop_NTPase"/>
</dbReference>
<dbReference type="GO" id="GO:0005524">
    <property type="term" value="F:ATP binding"/>
    <property type="evidence" value="ECO:0007669"/>
    <property type="project" value="InterPro"/>
</dbReference>
<gene>
    <name evidence="3" type="ORF">PFISCL1PPCAC_22912</name>
</gene>
<dbReference type="InterPro" id="IPR003959">
    <property type="entry name" value="ATPase_AAA_core"/>
</dbReference>
<feature type="region of interest" description="Disordered" evidence="1">
    <location>
        <begin position="784"/>
        <end position="827"/>
    </location>
</feature>
<dbReference type="Pfam" id="PF00004">
    <property type="entry name" value="AAA"/>
    <property type="match status" value="1"/>
</dbReference>
<evidence type="ECO:0000259" key="2">
    <source>
        <dbReference type="Pfam" id="PF00004"/>
    </source>
</evidence>
<comment type="caution">
    <text evidence="3">The sequence shown here is derived from an EMBL/GenBank/DDBJ whole genome shotgun (WGS) entry which is preliminary data.</text>
</comment>
<dbReference type="Proteomes" id="UP001432322">
    <property type="component" value="Unassembled WGS sequence"/>
</dbReference>
<feature type="region of interest" description="Disordered" evidence="1">
    <location>
        <begin position="657"/>
        <end position="711"/>
    </location>
</feature>
<feature type="compositionally biased region" description="Acidic residues" evidence="1">
    <location>
        <begin position="601"/>
        <end position="610"/>
    </location>
</feature>
<dbReference type="SUPFAM" id="SSF52540">
    <property type="entry name" value="P-loop containing nucleoside triphosphate hydrolases"/>
    <property type="match status" value="1"/>
</dbReference>
<feature type="compositionally biased region" description="Basic and acidic residues" evidence="1">
    <location>
        <begin position="313"/>
        <end position="333"/>
    </location>
</feature>
<feature type="compositionally biased region" description="Basic and acidic residues" evidence="1">
    <location>
        <begin position="165"/>
        <end position="182"/>
    </location>
</feature>
<dbReference type="AlphaFoldDB" id="A0AAV5WM01"/>
<feature type="compositionally biased region" description="Polar residues" evidence="1">
    <location>
        <begin position="689"/>
        <end position="699"/>
    </location>
</feature>
<feature type="compositionally biased region" description="Basic and acidic residues" evidence="1">
    <location>
        <begin position="442"/>
        <end position="456"/>
    </location>
</feature>
<sequence>MGSRGAATVVSKTVKKLVEQVVKDFEEVDAVLAALNTSQEGDELPAENEDRRPSRVRKQPDRLVVVASSTTTRRVNNKRKQEEQPPEFLMAPPPDDLRGILKAPREYPIQPRKSSLTATAGKSIVKKYRRVRVSRKLKYKVIPALPGWRADHTRMPEDVPDEEEQARLDEKARQEEADEKKANARRRKRKSIGVAPLSSVSDEDTVAGGDDEEIESDAVFGTPGSPELYYEGFIKDGTPDSVLVTDDSEDEKSLTMSKHVAIRLFPTPNDKRGDAKEDTVAQKTDTVGGDTVDQEPTEARKRVERRRSVRIQALEERRKTMVGEVKEKERSMNEDEEIDPVVEQQAKVDKDKRNRRQSKVFHLTPMKESPVAAATKPVETKRERRKSMGPVVKKKEEQDAPSKPSTSRNPYNDAPCRSEEERARQAQINEKRRKNKVSNWLEKSESAEDVAHREDTSLVLAPLFATRPAEKGEVIESSRASEAAESHVAELPASSLLIEKGSSSQLPKRTGRRSMKVDRREEEVGGAKENEESSSKKISKNKSEEANKVEEKKKQHPFFRQFAPKSTPAVGATVVPTESAAPAKKSTRRRSMFAPKKSAREEEEEEEESGIEIVGEVKSVDKKEEDKKDDATAVPTGDFAAAVWRSSEIDAAPFEGLMHSGWEGDHEKEKEGEEGEVGPLLKKMRRLSTEQPRLSSYNIPPSMMRREDDSAADKTMFFEEEGEKELSKRGLAYAGRARDLTGRADGTLSWAESIRPRTVDECIGDKEVLQSGRKWLQRWKKRLDAAAAEEEKPTKEPKVKRKRRRGGNYSDESEQEDSDPDYELWEEEERRLPNPLVLSGPIGCGKTAYVHALASEVGFSILESAPDERRTGAALRTKLSGAVANYRMSSKSNGIASFFAARASGDASKEEEDRKRKEKENERRKHTLVVIEHVDVVFTEEDKLFWPALAEILATTKIPIVLTCNAVPAELTRVLRQAEESGGEAREMRMEREEGRAMEEYVEASLLGAFGRRPTPTVISSFAARARRDLRATLNDAHWAAAGDASIDKADFVCMGARRVDEPTACDAAVVLSFAWTDECERRAAARSDAGELHRVTQWPQRCAIPRSEDDVYKRICHEIDNVDEEKCRDGQKLWEERMEMARSGIFTGHKGHSCMLTRREIAMDWMPILVKIDDKERLKKSENRRHQHYFNVIDMGTGRSIDPLDEIQRACSFFKLS</sequence>
<organism evidence="3 4">
    <name type="scientific">Pristionchus fissidentatus</name>
    <dbReference type="NCBI Taxonomy" id="1538716"/>
    <lineage>
        <taxon>Eukaryota</taxon>
        <taxon>Metazoa</taxon>
        <taxon>Ecdysozoa</taxon>
        <taxon>Nematoda</taxon>
        <taxon>Chromadorea</taxon>
        <taxon>Rhabditida</taxon>
        <taxon>Rhabditina</taxon>
        <taxon>Diplogasteromorpha</taxon>
        <taxon>Diplogasteroidea</taxon>
        <taxon>Neodiplogasteridae</taxon>
        <taxon>Pristionchus</taxon>
    </lineage>
</organism>
<feature type="region of interest" description="Disordered" evidence="1">
    <location>
        <begin position="902"/>
        <end position="923"/>
    </location>
</feature>
<dbReference type="PANTHER" id="PTHR23389:SF34">
    <property type="entry name" value="PROTEIN KINASE DOMAIN-CONTAINING PROTEIN"/>
    <property type="match status" value="1"/>
</dbReference>
<feature type="compositionally biased region" description="Acidic residues" evidence="1">
    <location>
        <begin position="811"/>
        <end position="827"/>
    </location>
</feature>
<reference evidence="3" key="1">
    <citation type="submission" date="2023-10" db="EMBL/GenBank/DDBJ databases">
        <title>Genome assembly of Pristionchus species.</title>
        <authorList>
            <person name="Yoshida K."/>
            <person name="Sommer R.J."/>
        </authorList>
    </citation>
    <scope>NUCLEOTIDE SEQUENCE</scope>
    <source>
        <strain evidence="3">RS5133</strain>
    </source>
</reference>
<protein>
    <recommendedName>
        <fullName evidence="2">ATPase AAA-type core domain-containing protein</fullName>
    </recommendedName>
</protein>
<keyword evidence="4" id="KW-1185">Reference proteome</keyword>
<feature type="compositionally biased region" description="Basic and acidic residues" evidence="1">
    <location>
        <begin position="515"/>
        <end position="553"/>
    </location>
</feature>